<organism evidence="3 4">
    <name type="scientific">Mycena rosella</name>
    <name type="common">Pink bonnet</name>
    <name type="synonym">Agaricus rosellus</name>
    <dbReference type="NCBI Taxonomy" id="1033263"/>
    <lineage>
        <taxon>Eukaryota</taxon>
        <taxon>Fungi</taxon>
        <taxon>Dikarya</taxon>
        <taxon>Basidiomycota</taxon>
        <taxon>Agaricomycotina</taxon>
        <taxon>Agaricomycetes</taxon>
        <taxon>Agaricomycetidae</taxon>
        <taxon>Agaricales</taxon>
        <taxon>Marasmiineae</taxon>
        <taxon>Mycenaceae</taxon>
        <taxon>Mycena</taxon>
    </lineage>
</organism>
<dbReference type="Proteomes" id="UP001221757">
    <property type="component" value="Unassembled WGS sequence"/>
</dbReference>
<accession>A0AAD7H1S1</accession>
<dbReference type="AlphaFoldDB" id="A0AAD7H1S1"/>
<feature type="region of interest" description="Disordered" evidence="2">
    <location>
        <begin position="255"/>
        <end position="308"/>
    </location>
</feature>
<comment type="caution">
    <text evidence="3">The sequence shown here is derived from an EMBL/GenBank/DDBJ whole genome shotgun (WGS) entry which is preliminary data.</text>
</comment>
<protein>
    <submittedName>
        <fullName evidence="3">Uncharacterized protein</fullName>
    </submittedName>
</protein>
<gene>
    <name evidence="3" type="ORF">B0H17DRAFT_244236</name>
</gene>
<feature type="coiled-coil region" evidence="1">
    <location>
        <begin position="155"/>
        <end position="182"/>
    </location>
</feature>
<keyword evidence="1" id="KW-0175">Coiled coil</keyword>
<evidence type="ECO:0000256" key="2">
    <source>
        <dbReference type="SAM" id="MobiDB-lite"/>
    </source>
</evidence>
<feature type="region of interest" description="Disordered" evidence="2">
    <location>
        <begin position="86"/>
        <end position="108"/>
    </location>
</feature>
<evidence type="ECO:0000313" key="3">
    <source>
        <dbReference type="EMBL" id="KAJ7709917.1"/>
    </source>
</evidence>
<keyword evidence="4" id="KW-1185">Reference proteome</keyword>
<name>A0AAD7H1S1_MYCRO</name>
<proteinExistence type="predicted"/>
<feature type="compositionally biased region" description="Low complexity" evidence="2">
    <location>
        <begin position="294"/>
        <end position="304"/>
    </location>
</feature>
<feature type="compositionally biased region" description="Polar residues" evidence="2">
    <location>
        <begin position="275"/>
        <end position="293"/>
    </location>
</feature>
<feature type="region of interest" description="Disordered" evidence="2">
    <location>
        <begin position="201"/>
        <end position="224"/>
    </location>
</feature>
<reference evidence="3" key="1">
    <citation type="submission" date="2023-03" db="EMBL/GenBank/DDBJ databases">
        <title>Massive genome expansion in bonnet fungi (Mycena s.s.) driven by repeated elements and novel gene families across ecological guilds.</title>
        <authorList>
            <consortium name="Lawrence Berkeley National Laboratory"/>
            <person name="Harder C.B."/>
            <person name="Miyauchi S."/>
            <person name="Viragh M."/>
            <person name="Kuo A."/>
            <person name="Thoen E."/>
            <person name="Andreopoulos B."/>
            <person name="Lu D."/>
            <person name="Skrede I."/>
            <person name="Drula E."/>
            <person name="Henrissat B."/>
            <person name="Morin E."/>
            <person name="Kohler A."/>
            <person name="Barry K."/>
            <person name="LaButti K."/>
            <person name="Morin E."/>
            <person name="Salamov A."/>
            <person name="Lipzen A."/>
            <person name="Mereny Z."/>
            <person name="Hegedus B."/>
            <person name="Baldrian P."/>
            <person name="Stursova M."/>
            <person name="Weitz H."/>
            <person name="Taylor A."/>
            <person name="Grigoriev I.V."/>
            <person name="Nagy L.G."/>
            <person name="Martin F."/>
            <person name="Kauserud H."/>
        </authorList>
    </citation>
    <scope>NUCLEOTIDE SEQUENCE</scope>
    <source>
        <strain evidence="3">CBHHK067</strain>
    </source>
</reference>
<feature type="compositionally biased region" description="Basic residues" evidence="2">
    <location>
        <begin position="201"/>
        <end position="211"/>
    </location>
</feature>
<evidence type="ECO:0000313" key="4">
    <source>
        <dbReference type="Proteomes" id="UP001221757"/>
    </source>
</evidence>
<evidence type="ECO:0000256" key="1">
    <source>
        <dbReference type="SAM" id="Coils"/>
    </source>
</evidence>
<dbReference type="EMBL" id="JARKIE010000002">
    <property type="protein sequence ID" value="KAJ7709917.1"/>
    <property type="molecule type" value="Genomic_DNA"/>
</dbReference>
<sequence>MISRSLRQKEEICASLSSALEEEKSARKTADEEVARLSALNFTLLEHNKLLVGRDAGLQEYISSLITKSQADEWMRGVLEAELRRRAPADSDSVPEVSQPPPEAGRPALSASFEHQGSLRAELVSTRDELHIAQKQLVMCLDSSSQALEVERDLRADVEERARVLADENAALKARLTSLEEDGQMSEVWTKRASSCAKYSNVKRRPVSGRRQKTDSTSKMDAVYRSPERHRHVLTSRKLREHKKMRLFLAKRQTRLERPATPPLQTFTMPKPPSIQRSVDTPMSPESTCSTKVASPGPSPSSASKRNKRMSVILAATLSKDSRPSWSALKTDSSLFVDVSSRMDEPMTQLYTVQSAPAKRPAKRPKDLRTYMMRRASAIFIDLAQSYTSVDTVQESPDEFFI</sequence>